<sequence length="235" mass="27469">MTHKSRIFQINETSILVEFDEKNDQNLLSYLLNLKKELSTDSHEQVLQIINTYNSLLIIYKFTINNFYDVKKRILEKISDVNIGNNLKLQIKKIPVCYDLDYGWDLELLSENLDLSIDQIIKKHSEVIYTVFFIGFLPGFPYLGGLDSLLFYRRKSKPRRQILAGSVGIADKQTGIYPIDSPGGWQIIGRSPIQLFNKNHSEQLCFLQAGDRIQFERISKDEFEYIQSQTNYNKW</sequence>
<dbReference type="PANTHER" id="PTHR34698">
    <property type="entry name" value="5-OXOPROLINASE SUBUNIT B"/>
    <property type="match status" value="1"/>
</dbReference>
<dbReference type="Proteomes" id="UP001597049">
    <property type="component" value="Unassembled WGS sequence"/>
</dbReference>
<evidence type="ECO:0000256" key="4">
    <source>
        <dbReference type="SAM" id="Phobius"/>
    </source>
</evidence>
<keyword evidence="1" id="KW-0547">Nucleotide-binding</keyword>
<dbReference type="SUPFAM" id="SSF160467">
    <property type="entry name" value="PH0987 N-terminal domain-like"/>
    <property type="match status" value="1"/>
</dbReference>
<dbReference type="InterPro" id="IPR010016">
    <property type="entry name" value="PxpB"/>
</dbReference>
<evidence type="ECO:0000256" key="3">
    <source>
        <dbReference type="ARBA" id="ARBA00022840"/>
    </source>
</evidence>
<comment type="caution">
    <text evidence="6">The sequence shown here is derived from an EMBL/GenBank/DDBJ whole genome shotgun (WGS) entry which is preliminary data.</text>
</comment>
<gene>
    <name evidence="6" type="primary">pxpB</name>
    <name evidence="6" type="ORF">ACFQ0R_11565</name>
</gene>
<keyword evidence="7" id="KW-1185">Reference proteome</keyword>
<keyword evidence="2 6" id="KW-0378">Hydrolase</keyword>
<protein>
    <submittedName>
        <fullName evidence="6">5-oxoprolinase subunit PxpB</fullName>
        <ecNumber evidence="6">3.5.2.9</ecNumber>
    </submittedName>
</protein>
<reference evidence="7" key="1">
    <citation type="journal article" date="2019" name="Int. J. Syst. Evol. Microbiol.">
        <title>The Global Catalogue of Microorganisms (GCM) 10K type strain sequencing project: providing services to taxonomists for standard genome sequencing and annotation.</title>
        <authorList>
            <consortium name="The Broad Institute Genomics Platform"/>
            <consortium name="The Broad Institute Genome Sequencing Center for Infectious Disease"/>
            <person name="Wu L."/>
            <person name="Ma J."/>
        </authorList>
    </citation>
    <scope>NUCLEOTIDE SEQUENCE [LARGE SCALE GENOMIC DNA]</scope>
    <source>
        <strain evidence="7">CCUG 56752</strain>
    </source>
</reference>
<feature type="transmembrane region" description="Helical" evidence="4">
    <location>
        <begin position="127"/>
        <end position="152"/>
    </location>
</feature>
<evidence type="ECO:0000256" key="2">
    <source>
        <dbReference type="ARBA" id="ARBA00022801"/>
    </source>
</evidence>
<keyword evidence="3" id="KW-0067">ATP-binding</keyword>
<dbReference type="SUPFAM" id="SSF50891">
    <property type="entry name" value="Cyclophilin-like"/>
    <property type="match status" value="1"/>
</dbReference>
<dbReference type="NCBIfam" id="TIGR00370">
    <property type="entry name" value="5-oxoprolinase subunit PxpB"/>
    <property type="match status" value="1"/>
</dbReference>
<dbReference type="EC" id="3.5.2.9" evidence="6"/>
<dbReference type="GO" id="GO:0017168">
    <property type="term" value="F:5-oxoprolinase (ATP-hydrolyzing) activity"/>
    <property type="evidence" value="ECO:0007669"/>
    <property type="project" value="UniProtKB-EC"/>
</dbReference>
<dbReference type="InterPro" id="IPR003833">
    <property type="entry name" value="CT_C_D"/>
</dbReference>
<dbReference type="SMART" id="SM00796">
    <property type="entry name" value="AHS1"/>
    <property type="match status" value="1"/>
</dbReference>
<keyword evidence="4" id="KW-1133">Transmembrane helix</keyword>
<evidence type="ECO:0000259" key="5">
    <source>
        <dbReference type="SMART" id="SM00796"/>
    </source>
</evidence>
<accession>A0ABW3GRS5</accession>
<dbReference type="Gene3D" id="3.30.1360.40">
    <property type="match status" value="1"/>
</dbReference>
<evidence type="ECO:0000313" key="7">
    <source>
        <dbReference type="Proteomes" id="UP001597049"/>
    </source>
</evidence>
<dbReference type="Pfam" id="PF02682">
    <property type="entry name" value="CT_C_D"/>
    <property type="match status" value="1"/>
</dbReference>
<proteinExistence type="predicted"/>
<dbReference type="InterPro" id="IPR029000">
    <property type="entry name" value="Cyclophilin-like_dom_sf"/>
</dbReference>
<keyword evidence="4" id="KW-0812">Transmembrane</keyword>
<dbReference type="Gene3D" id="2.40.100.10">
    <property type="entry name" value="Cyclophilin-like"/>
    <property type="match status" value="1"/>
</dbReference>
<organism evidence="6 7">
    <name type="scientific">Psychroflexus salinarum</name>
    <dbReference type="NCBI Taxonomy" id="546024"/>
    <lineage>
        <taxon>Bacteria</taxon>
        <taxon>Pseudomonadati</taxon>
        <taxon>Bacteroidota</taxon>
        <taxon>Flavobacteriia</taxon>
        <taxon>Flavobacteriales</taxon>
        <taxon>Flavobacteriaceae</taxon>
        <taxon>Psychroflexus</taxon>
    </lineage>
</organism>
<keyword evidence="4" id="KW-0472">Membrane</keyword>
<name>A0ABW3GRS5_9FLAO</name>
<dbReference type="RefSeq" id="WP_379658539.1">
    <property type="nucleotide sequence ID" value="NZ_JBHTIV010000013.1"/>
</dbReference>
<feature type="domain" description="Carboxyltransferase" evidence="5">
    <location>
        <begin position="5"/>
        <end position="207"/>
    </location>
</feature>
<evidence type="ECO:0000256" key="1">
    <source>
        <dbReference type="ARBA" id="ARBA00022741"/>
    </source>
</evidence>
<evidence type="ECO:0000313" key="6">
    <source>
        <dbReference type="EMBL" id="MFD0933235.1"/>
    </source>
</evidence>
<dbReference type="EMBL" id="JBHTIV010000013">
    <property type="protein sequence ID" value="MFD0933235.1"/>
    <property type="molecule type" value="Genomic_DNA"/>
</dbReference>
<dbReference type="PANTHER" id="PTHR34698:SF2">
    <property type="entry name" value="5-OXOPROLINASE SUBUNIT B"/>
    <property type="match status" value="1"/>
</dbReference>